<dbReference type="CDD" id="cd14797">
    <property type="entry name" value="DUF302"/>
    <property type="match status" value="1"/>
</dbReference>
<evidence type="ECO:0000259" key="1">
    <source>
        <dbReference type="Pfam" id="PF03625"/>
    </source>
</evidence>
<comment type="caution">
    <text evidence="2">The sequence shown here is derived from an EMBL/GenBank/DDBJ whole genome shotgun (WGS) entry which is preliminary data.</text>
</comment>
<dbReference type="InterPro" id="IPR035923">
    <property type="entry name" value="TT1751-like_sf"/>
</dbReference>
<reference evidence="2 3" key="1">
    <citation type="submission" date="2023-07" db="EMBL/GenBank/DDBJ databases">
        <title>Genomic Encyclopedia of Type Strains, Phase IV (KMG-IV): sequencing the most valuable type-strain genomes for metagenomic binning, comparative biology and taxonomic classification.</title>
        <authorList>
            <person name="Goeker M."/>
        </authorList>
    </citation>
    <scope>NUCLEOTIDE SEQUENCE [LARGE SCALE GENOMIC DNA]</scope>
    <source>
        <strain evidence="2 3">DSM 5896</strain>
    </source>
</reference>
<dbReference type="PANTHER" id="PTHR38342">
    <property type="entry name" value="SLR5037 PROTEIN"/>
    <property type="match status" value="1"/>
</dbReference>
<dbReference type="Proteomes" id="UP001237448">
    <property type="component" value="Unassembled WGS sequence"/>
</dbReference>
<sequence>MIELTSSWTFAVTIDRLTKAIEEAGMILFSTIDHAAGARDVGETMPPTVLLTYGHPKGGTPIMLAAPQAALDLPLRVLVREDAGRVLVSFHAAAPMLRRAGVPEALAERLDPAQRILAEAIRPAAPG</sequence>
<name>A0ABU0FAE8_9HYPH</name>
<evidence type="ECO:0000313" key="3">
    <source>
        <dbReference type="Proteomes" id="UP001237448"/>
    </source>
</evidence>
<dbReference type="Pfam" id="PF03625">
    <property type="entry name" value="DUF302"/>
    <property type="match status" value="1"/>
</dbReference>
<accession>A0ABU0FAE8</accession>
<dbReference type="Gene3D" id="3.30.310.70">
    <property type="entry name" value="TT1751-like domain"/>
    <property type="match status" value="1"/>
</dbReference>
<dbReference type="PANTHER" id="PTHR38342:SF2">
    <property type="entry name" value="INNER MEMBRANE OR EXPORTED"/>
    <property type="match status" value="1"/>
</dbReference>
<gene>
    <name evidence="2" type="ORF">J3R73_001313</name>
</gene>
<feature type="domain" description="DUF302" evidence="1">
    <location>
        <begin position="32"/>
        <end position="91"/>
    </location>
</feature>
<dbReference type="RefSeq" id="WP_307423974.1">
    <property type="nucleotide sequence ID" value="NZ_JAUSVK010000001.1"/>
</dbReference>
<keyword evidence="3" id="KW-1185">Reference proteome</keyword>
<dbReference type="EMBL" id="JAUSVK010000001">
    <property type="protein sequence ID" value="MDQ0391521.1"/>
    <property type="molecule type" value="Genomic_DNA"/>
</dbReference>
<proteinExistence type="predicted"/>
<organism evidence="2 3">
    <name type="scientific">Labrys monachus</name>
    <dbReference type="NCBI Taxonomy" id="217067"/>
    <lineage>
        <taxon>Bacteria</taxon>
        <taxon>Pseudomonadati</taxon>
        <taxon>Pseudomonadota</taxon>
        <taxon>Alphaproteobacteria</taxon>
        <taxon>Hyphomicrobiales</taxon>
        <taxon>Xanthobacteraceae</taxon>
        <taxon>Labrys</taxon>
    </lineage>
</organism>
<protein>
    <submittedName>
        <fullName evidence="2">Uncharacterized protein (DUF302 family)</fullName>
    </submittedName>
</protein>
<evidence type="ECO:0000313" key="2">
    <source>
        <dbReference type="EMBL" id="MDQ0391521.1"/>
    </source>
</evidence>
<dbReference type="SUPFAM" id="SSF103247">
    <property type="entry name" value="TT1751-like"/>
    <property type="match status" value="1"/>
</dbReference>
<dbReference type="InterPro" id="IPR005180">
    <property type="entry name" value="DUF302"/>
</dbReference>